<dbReference type="SUPFAM" id="SSF48179">
    <property type="entry name" value="6-phosphogluconate dehydrogenase C-terminal domain-like"/>
    <property type="match status" value="1"/>
</dbReference>
<dbReference type="Pfam" id="PF08546">
    <property type="entry name" value="ApbA_C"/>
    <property type="match status" value="1"/>
</dbReference>
<dbReference type="OrthoDB" id="73846at2759"/>
<dbReference type="EMBL" id="HE650822">
    <property type="protein sequence ID" value="CCF56917.1"/>
    <property type="molecule type" value="Genomic_DNA"/>
</dbReference>
<dbReference type="Proteomes" id="UP000005220">
    <property type="component" value="Chromosome 2"/>
</dbReference>
<name>H2ARB7_KAZAF</name>
<protein>
    <recommendedName>
        <fullName evidence="1">Ketopantoate reductase C-terminal domain-containing protein</fullName>
    </recommendedName>
</protein>
<dbReference type="FunCoup" id="H2ARB7">
    <property type="interactions" value="40"/>
</dbReference>
<sequence length="363" mass="42553">MSSIPRVYTLGNSPLKNWISYKLAKLPSQTKIPNIILLLNDEKNLKRFLDNDSKLKLNGNEQMQFMAACEPPTYVNGRLAVIENLLVCETKKKSMTSMIQKYTASLSKSSNVLMINPPIGCIPYLYEKVWSDLKRPNLFIGLNPNYRKRIKKCYTDEFNVNETFEPHKFELLLTSVPREFASYRYSPLQHTLDNQLLALVKEISDIDAKIVPFGEFLVVRFEKLIEDSCIEPLALLYDCKFNKEILQLQQAKIMVRNLVNEQTKIILKAFPFIKELPFYKVAFDNDRLYNVVISTLQKSPFEQSKLIQDMNKLNYTDINQLTGYFVRLAYSMNMDCRWNETITWLVKGKVELMRRRKLDFRYL</sequence>
<organism evidence="2 3">
    <name type="scientific">Kazachstania africana (strain ATCC 22294 / BCRC 22015 / CBS 2517 / CECT 1963 / NBRC 1671 / NRRL Y-8276)</name>
    <name type="common">Yeast</name>
    <name type="synonym">Kluyveromyces africanus</name>
    <dbReference type="NCBI Taxonomy" id="1071382"/>
    <lineage>
        <taxon>Eukaryota</taxon>
        <taxon>Fungi</taxon>
        <taxon>Dikarya</taxon>
        <taxon>Ascomycota</taxon>
        <taxon>Saccharomycotina</taxon>
        <taxon>Saccharomycetes</taxon>
        <taxon>Saccharomycetales</taxon>
        <taxon>Saccharomycetaceae</taxon>
        <taxon>Kazachstania</taxon>
    </lineage>
</organism>
<dbReference type="KEGG" id="kaf:KAFR_0B06200"/>
<accession>H2ARB7</accession>
<dbReference type="eggNOG" id="ENOG502RI8G">
    <property type="taxonomic scope" value="Eukaryota"/>
</dbReference>
<dbReference type="HOGENOM" id="CLU_031468_10_2_1"/>
<evidence type="ECO:0000259" key="1">
    <source>
        <dbReference type="Pfam" id="PF08546"/>
    </source>
</evidence>
<dbReference type="GO" id="GO:0045182">
    <property type="term" value="F:translation regulator activity"/>
    <property type="evidence" value="ECO:0007669"/>
    <property type="project" value="EnsemblFungi"/>
</dbReference>
<dbReference type="GeneID" id="13884799"/>
<dbReference type="GO" id="GO:0070131">
    <property type="term" value="P:positive regulation of mitochondrial translation"/>
    <property type="evidence" value="ECO:0007669"/>
    <property type="project" value="EnsemblFungi"/>
</dbReference>
<dbReference type="GO" id="GO:0005761">
    <property type="term" value="C:mitochondrial ribosome"/>
    <property type="evidence" value="ECO:0007669"/>
    <property type="project" value="EnsemblFungi"/>
</dbReference>
<evidence type="ECO:0000313" key="3">
    <source>
        <dbReference type="Proteomes" id="UP000005220"/>
    </source>
</evidence>
<reference evidence="2 3" key="1">
    <citation type="journal article" date="2011" name="Proc. Natl. Acad. Sci. U.S.A.">
        <title>Evolutionary erosion of yeast sex chromosomes by mating-type switching accidents.</title>
        <authorList>
            <person name="Gordon J.L."/>
            <person name="Armisen D."/>
            <person name="Proux-Wera E."/>
            <person name="Oheigeartaigh S.S."/>
            <person name="Byrne K.P."/>
            <person name="Wolfe K.H."/>
        </authorList>
    </citation>
    <scope>NUCLEOTIDE SEQUENCE [LARGE SCALE GENOMIC DNA]</scope>
    <source>
        <strain evidence="3">ATCC 22294 / BCRC 22015 / CBS 2517 / CECT 1963 / NBRC 1671 / NRRL Y-8276</strain>
    </source>
</reference>
<dbReference type="InterPro" id="IPR013328">
    <property type="entry name" value="6PGD_dom2"/>
</dbReference>
<dbReference type="AlphaFoldDB" id="H2ARB7"/>
<evidence type="ECO:0000313" key="2">
    <source>
        <dbReference type="EMBL" id="CCF56917.1"/>
    </source>
</evidence>
<dbReference type="InterPro" id="IPR013752">
    <property type="entry name" value="KPA_reductase"/>
</dbReference>
<dbReference type="InterPro" id="IPR050838">
    <property type="entry name" value="Ketopantoate_reductase"/>
</dbReference>
<dbReference type="RefSeq" id="XP_003956052.1">
    <property type="nucleotide sequence ID" value="XM_003956003.1"/>
</dbReference>
<keyword evidence="3" id="KW-1185">Reference proteome</keyword>
<dbReference type="Gene3D" id="1.10.1040.10">
    <property type="entry name" value="N-(1-d-carboxylethyl)-l-norvaline Dehydrogenase, domain 2"/>
    <property type="match status" value="1"/>
</dbReference>
<dbReference type="PANTHER" id="PTHR43765">
    <property type="entry name" value="2-DEHYDROPANTOATE 2-REDUCTASE-RELATED"/>
    <property type="match status" value="1"/>
</dbReference>
<dbReference type="InterPro" id="IPR008927">
    <property type="entry name" value="6-PGluconate_DH-like_C_sf"/>
</dbReference>
<dbReference type="InParanoid" id="H2ARB7"/>
<dbReference type="STRING" id="1071382.H2ARB7"/>
<feature type="domain" description="Ketopantoate reductase C-terminal" evidence="1">
    <location>
        <begin position="219"/>
        <end position="349"/>
    </location>
</feature>
<gene>
    <name evidence="2" type="primary">KAFR0B06200</name>
    <name evidence="2" type="ORF">KAFR_0B06200</name>
</gene>
<proteinExistence type="predicted"/>
<dbReference type="PANTHER" id="PTHR43765:SF4">
    <property type="entry name" value="CYTOCHROME B TRANSLATIONAL ACTIVATOR PROTEIN CBS2"/>
    <property type="match status" value="1"/>
</dbReference>
<dbReference type="GO" id="GO:0050661">
    <property type="term" value="F:NADP binding"/>
    <property type="evidence" value="ECO:0007669"/>
    <property type="project" value="TreeGrafter"/>
</dbReference>
<dbReference type="GO" id="GO:0008677">
    <property type="term" value="F:2-dehydropantoate 2-reductase activity"/>
    <property type="evidence" value="ECO:0007669"/>
    <property type="project" value="TreeGrafter"/>
</dbReference>